<dbReference type="Proteomes" id="UP000198976">
    <property type="component" value="Chromosome I"/>
</dbReference>
<reference evidence="3 4" key="1">
    <citation type="submission" date="2016-10" db="EMBL/GenBank/DDBJ databases">
        <authorList>
            <person name="Varghese N."/>
            <person name="Submissions S."/>
        </authorList>
    </citation>
    <scope>NUCLEOTIDE SEQUENCE [LARGE SCALE GENOMIC DNA]</scope>
    <source>
        <strain evidence="3 4">DSM 9169</strain>
    </source>
</reference>
<name>A0ABY0V5F7_9ACTO</name>
<protein>
    <submittedName>
        <fullName evidence="3">Uncharacterized protein</fullName>
    </submittedName>
</protein>
<dbReference type="RefSeq" id="WP_141757297.1">
    <property type="nucleotide sequence ID" value="NZ_LT629792.1"/>
</dbReference>
<accession>A0ABY0V5F7</accession>
<feature type="compositionally biased region" description="Basic and acidic residues" evidence="1">
    <location>
        <begin position="1"/>
        <end position="12"/>
    </location>
</feature>
<organism evidence="3 4">
    <name type="scientific">Schaalia radingae</name>
    <dbReference type="NCBI Taxonomy" id="131110"/>
    <lineage>
        <taxon>Bacteria</taxon>
        <taxon>Bacillati</taxon>
        <taxon>Actinomycetota</taxon>
        <taxon>Actinomycetes</taxon>
        <taxon>Actinomycetales</taxon>
        <taxon>Actinomycetaceae</taxon>
        <taxon>Schaalia</taxon>
    </lineage>
</organism>
<keyword evidence="2" id="KW-0472">Membrane</keyword>
<evidence type="ECO:0000256" key="1">
    <source>
        <dbReference type="SAM" id="MobiDB-lite"/>
    </source>
</evidence>
<dbReference type="EMBL" id="LT629792">
    <property type="protein sequence ID" value="SDT86760.1"/>
    <property type="molecule type" value="Genomic_DNA"/>
</dbReference>
<feature type="transmembrane region" description="Helical" evidence="2">
    <location>
        <begin position="48"/>
        <end position="68"/>
    </location>
</feature>
<proteinExistence type="predicted"/>
<feature type="region of interest" description="Disordered" evidence="1">
    <location>
        <begin position="1"/>
        <end position="39"/>
    </location>
</feature>
<evidence type="ECO:0000313" key="3">
    <source>
        <dbReference type="EMBL" id="SDT86760.1"/>
    </source>
</evidence>
<evidence type="ECO:0000256" key="2">
    <source>
        <dbReference type="SAM" id="Phobius"/>
    </source>
</evidence>
<sequence length="100" mass="10378">MSDESTPEKTDTEALPDSADWRSAEQGENPAAPALPPPPPPSVNVGQLIWAAIIIMAGVLVFIVGIHSTVNMSILLIGSLILLGLGLIVAAVVTARKEGR</sequence>
<gene>
    <name evidence="3" type="ORF">SAMN04489714_0347</name>
</gene>
<feature type="transmembrane region" description="Helical" evidence="2">
    <location>
        <begin position="74"/>
        <end position="95"/>
    </location>
</feature>
<keyword evidence="2" id="KW-0812">Transmembrane</keyword>
<keyword evidence="4" id="KW-1185">Reference proteome</keyword>
<keyword evidence="2" id="KW-1133">Transmembrane helix</keyword>
<evidence type="ECO:0000313" key="4">
    <source>
        <dbReference type="Proteomes" id="UP000198976"/>
    </source>
</evidence>